<dbReference type="InterPro" id="IPR001173">
    <property type="entry name" value="Glyco_trans_2-like"/>
</dbReference>
<dbReference type="EC" id="2.4.-.-" evidence="2"/>
<protein>
    <submittedName>
        <fullName evidence="2">Glycosyltransferase</fullName>
        <ecNumber evidence="2">2.4.-.-</ecNumber>
    </submittedName>
</protein>
<dbReference type="GO" id="GO:0016757">
    <property type="term" value="F:glycosyltransferase activity"/>
    <property type="evidence" value="ECO:0007669"/>
    <property type="project" value="UniProtKB-KW"/>
</dbReference>
<comment type="caution">
    <text evidence="2">The sequence shown here is derived from an EMBL/GenBank/DDBJ whole genome shotgun (WGS) entry which is preliminary data.</text>
</comment>
<dbReference type="Proteomes" id="UP001302120">
    <property type="component" value="Unassembled WGS sequence"/>
</dbReference>
<dbReference type="Pfam" id="PF00535">
    <property type="entry name" value="Glycos_transf_2"/>
    <property type="match status" value="1"/>
</dbReference>
<sequence>MIKQGFLNFQILVEILKLLSKFFFYFVTRSQEIIKDKISFQKTNNLPQIIKFLLRIYPLPGYQMSSTLNGYLGTTIRNIWKNRRKPDIIKVVKEYGSKVIHPEVSIIIPLYGRIDFMKYQLALFADDPDFQDNELIYVLDDPRLYQDFIDYCDAQAVTFQVPFKTVYSGANLGYSGANNLGVSVSSGQLILLLNSDVMPIGSGWVSSLVNIYKSLNNVGVIGAKLLYANGSIQHTGMKFINCSPWGDLFINYHPRKKQPNFPEIDSKPQKLPAVTGACLLVSRQLYEQVGGLDEEYIIGDYEDSDFCLKLHTQGFENYYIPDIELFHLERQSLSIHQKNEELWRANCTKYNCWLFNQKWGQYISDNHL</sequence>
<keyword evidence="2" id="KW-0808">Transferase</keyword>
<dbReference type="PANTHER" id="PTHR43179">
    <property type="entry name" value="RHAMNOSYLTRANSFERASE WBBL"/>
    <property type="match status" value="1"/>
</dbReference>
<evidence type="ECO:0000313" key="3">
    <source>
        <dbReference type="Proteomes" id="UP001302120"/>
    </source>
</evidence>
<dbReference type="RefSeq" id="WP_323195388.1">
    <property type="nucleotide sequence ID" value="NZ_JAYGHG010000007.1"/>
</dbReference>
<dbReference type="EMBL" id="JAYGHG010000007">
    <property type="protein sequence ID" value="MEA5581051.1"/>
    <property type="molecule type" value="Genomic_DNA"/>
</dbReference>
<dbReference type="Gene3D" id="3.90.550.10">
    <property type="entry name" value="Spore Coat Polysaccharide Biosynthesis Protein SpsA, Chain A"/>
    <property type="match status" value="1"/>
</dbReference>
<name>A0ABU5UBZ4_9CYAN</name>
<proteinExistence type="predicted"/>
<keyword evidence="2" id="KW-0328">Glycosyltransferase</keyword>
<gene>
    <name evidence="2" type="ORF">VB620_06820</name>
</gene>
<dbReference type="PANTHER" id="PTHR43179:SF7">
    <property type="entry name" value="RHAMNOSYLTRANSFERASE WBBL"/>
    <property type="match status" value="1"/>
</dbReference>
<accession>A0ABU5UBZ4</accession>
<evidence type="ECO:0000259" key="1">
    <source>
        <dbReference type="Pfam" id="PF00535"/>
    </source>
</evidence>
<organism evidence="2 3">
    <name type="scientific">Nodularia harveyana UHCC-0300</name>
    <dbReference type="NCBI Taxonomy" id="2974287"/>
    <lineage>
        <taxon>Bacteria</taxon>
        <taxon>Bacillati</taxon>
        <taxon>Cyanobacteriota</taxon>
        <taxon>Cyanophyceae</taxon>
        <taxon>Nostocales</taxon>
        <taxon>Nodulariaceae</taxon>
        <taxon>Nodularia</taxon>
    </lineage>
</organism>
<evidence type="ECO:0000313" key="2">
    <source>
        <dbReference type="EMBL" id="MEA5581051.1"/>
    </source>
</evidence>
<dbReference type="InterPro" id="IPR029044">
    <property type="entry name" value="Nucleotide-diphossugar_trans"/>
</dbReference>
<feature type="domain" description="Glycosyltransferase 2-like" evidence="1">
    <location>
        <begin position="105"/>
        <end position="289"/>
    </location>
</feature>
<dbReference type="SUPFAM" id="SSF53448">
    <property type="entry name" value="Nucleotide-diphospho-sugar transferases"/>
    <property type="match status" value="1"/>
</dbReference>
<keyword evidence="3" id="KW-1185">Reference proteome</keyword>
<reference evidence="2 3" key="1">
    <citation type="submission" date="2023-12" db="EMBL/GenBank/DDBJ databases">
        <title>Baltic Sea Cyanobacteria.</title>
        <authorList>
            <person name="Delbaje E."/>
            <person name="Fewer D.P."/>
            <person name="Shishido T.K."/>
        </authorList>
    </citation>
    <scope>NUCLEOTIDE SEQUENCE [LARGE SCALE GENOMIC DNA]</scope>
    <source>
        <strain evidence="2 3">UHCC-0300</strain>
    </source>
</reference>